<dbReference type="EMBL" id="JANBUO010001620">
    <property type="protein sequence ID" value="KAJ2797483.1"/>
    <property type="molecule type" value="Genomic_DNA"/>
</dbReference>
<accession>A0A9W8LPU6</accession>
<proteinExistence type="predicted"/>
<protein>
    <recommendedName>
        <fullName evidence="4">Transferase</fullName>
    </recommendedName>
</protein>
<gene>
    <name evidence="2" type="ORF">H4R20_005161</name>
</gene>
<dbReference type="AlphaFoldDB" id="A0A9W8LPU6"/>
<dbReference type="Pfam" id="PF02458">
    <property type="entry name" value="Transferase"/>
    <property type="match status" value="1"/>
</dbReference>
<keyword evidence="1" id="KW-0808">Transferase</keyword>
<sequence length="476" mass="52454">MRIDMGSHLPQSAASRAITGDTQFMFQFYKPCFQFYAPNEQISCMSEDNLRRSLVAALQGCPLLFGRLTVHEDKSISLEYDPQNVNSPTMEIQKTQTTYAELKEHGFSYALARELGLDMPIPDGSISKALDTPMLMVKVSYLSDGGVAVFSMSNHVAFDGNAVFSFIAHWARCNREMAQQRSEIAVVAPPPELQTSEASPDNSTAKALDNAPAEIAVDAARSPAEIAAALTRKSGKVCTSVFSIPVNQIAQLKQQVVESGVLVEGQWVSTNSVLAAFLAQHLGRANVAGGVFEAGDWTVFQSMDMRRPLGQPLRGLGSPVMLAEYQAPYDEIADDSQLPRLALSVRQSIGKYSGEHLRRVMAWMNSTYRRLAADGVEEPWRHFWFTALDSTRRAVGVSCMNRIPIYDADFGAGYPAMARSFNPRQNYVIVFPGPPAASDSLEYDVLHLYISLEQPAMEALIADHRWSQMCTLVSEC</sequence>
<organism evidence="2 3">
    <name type="scientific">Coemansia guatemalensis</name>
    <dbReference type="NCBI Taxonomy" id="2761395"/>
    <lineage>
        <taxon>Eukaryota</taxon>
        <taxon>Fungi</taxon>
        <taxon>Fungi incertae sedis</taxon>
        <taxon>Zoopagomycota</taxon>
        <taxon>Kickxellomycotina</taxon>
        <taxon>Kickxellomycetes</taxon>
        <taxon>Kickxellales</taxon>
        <taxon>Kickxellaceae</taxon>
        <taxon>Coemansia</taxon>
    </lineage>
</organism>
<dbReference type="PANTHER" id="PTHR31896">
    <property type="entry name" value="FAMILY REGULATORY PROTEIN, PUTATIVE (AFU_ORTHOLOGUE AFUA_3G14730)-RELATED"/>
    <property type="match status" value="1"/>
</dbReference>
<evidence type="ECO:0000313" key="2">
    <source>
        <dbReference type="EMBL" id="KAJ2797483.1"/>
    </source>
</evidence>
<dbReference type="InterPro" id="IPR023213">
    <property type="entry name" value="CAT-like_dom_sf"/>
</dbReference>
<evidence type="ECO:0000313" key="3">
    <source>
        <dbReference type="Proteomes" id="UP001140094"/>
    </source>
</evidence>
<reference evidence="2" key="1">
    <citation type="submission" date="2022-07" db="EMBL/GenBank/DDBJ databases">
        <title>Phylogenomic reconstructions and comparative analyses of Kickxellomycotina fungi.</title>
        <authorList>
            <person name="Reynolds N.K."/>
            <person name="Stajich J.E."/>
            <person name="Barry K."/>
            <person name="Grigoriev I.V."/>
            <person name="Crous P."/>
            <person name="Smith M.E."/>
        </authorList>
    </citation>
    <scope>NUCLEOTIDE SEQUENCE</scope>
    <source>
        <strain evidence="2">NRRL 1565</strain>
    </source>
</reference>
<dbReference type="PANTHER" id="PTHR31896:SF64">
    <property type="entry name" value="TRICHOTHECENE 3-O-ACETYLTRANSFERASE"/>
    <property type="match status" value="1"/>
</dbReference>
<evidence type="ECO:0008006" key="4">
    <source>
        <dbReference type="Google" id="ProtNLM"/>
    </source>
</evidence>
<name>A0A9W8LPU6_9FUNG</name>
<dbReference type="Proteomes" id="UP001140094">
    <property type="component" value="Unassembled WGS sequence"/>
</dbReference>
<evidence type="ECO:0000256" key="1">
    <source>
        <dbReference type="ARBA" id="ARBA00022679"/>
    </source>
</evidence>
<dbReference type="InterPro" id="IPR051283">
    <property type="entry name" value="Sec_Metabolite_Acyltrans"/>
</dbReference>
<dbReference type="OrthoDB" id="1862401at2759"/>
<comment type="caution">
    <text evidence="2">The sequence shown here is derived from an EMBL/GenBank/DDBJ whole genome shotgun (WGS) entry which is preliminary data.</text>
</comment>
<dbReference type="Gene3D" id="3.30.559.10">
    <property type="entry name" value="Chloramphenicol acetyltransferase-like domain"/>
    <property type="match status" value="2"/>
</dbReference>
<keyword evidence="3" id="KW-1185">Reference proteome</keyword>
<dbReference type="GO" id="GO:0016740">
    <property type="term" value="F:transferase activity"/>
    <property type="evidence" value="ECO:0007669"/>
    <property type="project" value="UniProtKB-KW"/>
</dbReference>